<feature type="transmembrane region" description="Helical" evidence="1">
    <location>
        <begin position="225"/>
        <end position="243"/>
    </location>
</feature>
<proteinExistence type="predicted"/>
<evidence type="ECO:0000256" key="1">
    <source>
        <dbReference type="SAM" id="Phobius"/>
    </source>
</evidence>
<keyword evidence="1" id="KW-0472">Membrane</keyword>
<protein>
    <recommendedName>
        <fullName evidence="3">NADH:quinone oxidoreductase/Mrp antiporter membrane subunit domain-containing protein</fullName>
    </recommendedName>
</protein>
<keyword evidence="1" id="KW-0812">Transmembrane</keyword>
<keyword evidence="1" id="KW-1133">Transmembrane helix</keyword>
<accession>A0A382C1K5</accession>
<gene>
    <name evidence="2" type="ORF">METZ01_LOCUS172465</name>
</gene>
<dbReference type="AlphaFoldDB" id="A0A382C1K5"/>
<feature type="non-terminal residue" evidence="2">
    <location>
        <position position="1"/>
    </location>
</feature>
<sequence>VLPGATPGLLLAATAASIAGYRSWAHAARAAALGASLATAWLVRSSSPLTLNLFSWIELGDLRIDAGVFGDGQTAALLVLLSLWAVIAPLVSSKPEGRVGAAMDLAAAGAALAIVADGAWLTLVGCEVLLAGAFLHAARSSSASASRRVLFHTRLGTVALAGTLVFADSAAVPWSAMLTAAVLVGAWPLHSWLEDLGEGGTGIRLAAALTGVCLLLRFADGLPVAVAAVFILSSVLSVSAAMATQDLFRAQMLTAAAQGSLVLAATTVDPVAALLLLAAHGTSQVTHAVGLGRIAAALPTVPRRFTDLGGLAAALPWPRWLVLGGTLAACVSAPALWGHAALAGRGLAEAG</sequence>
<dbReference type="EMBL" id="UINC01032254">
    <property type="protein sequence ID" value="SVB19611.1"/>
    <property type="molecule type" value="Genomic_DNA"/>
</dbReference>
<organism evidence="2">
    <name type="scientific">marine metagenome</name>
    <dbReference type="NCBI Taxonomy" id="408172"/>
    <lineage>
        <taxon>unclassified sequences</taxon>
        <taxon>metagenomes</taxon>
        <taxon>ecological metagenomes</taxon>
    </lineage>
</organism>
<reference evidence="2" key="1">
    <citation type="submission" date="2018-05" db="EMBL/GenBank/DDBJ databases">
        <authorList>
            <person name="Lanie J.A."/>
            <person name="Ng W.-L."/>
            <person name="Kazmierczak K.M."/>
            <person name="Andrzejewski T.M."/>
            <person name="Davidsen T.M."/>
            <person name="Wayne K.J."/>
            <person name="Tettelin H."/>
            <person name="Glass J.I."/>
            <person name="Rusch D."/>
            <person name="Podicherti R."/>
            <person name="Tsui H.-C.T."/>
            <person name="Winkler M.E."/>
        </authorList>
    </citation>
    <scope>NUCLEOTIDE SEQUENCE</scope>
</reference>
<evidence type="ECO:0000313" key="2">
    <source>
        <dbReference type="EMBL" id="SVB19611.1"/>
    </source>
</evidence>
<name>A0A382C1K5_9ZZZZ</name>
<feature type="transmembrane region" description="Helical" evidence="1">
    <location>
        <begin position="111"/>
        <end position="137"/>
    </location>
</feature>
<evidence type="ECO:0008006" key="3">
    <source>
        <dbReference type="Google" id="ProtNLM"/>
    </source>
</evidence>
<feature type="non-terminal residue" evidence="2">
    <location>
        <position position="351"/>
    </location>
</feature>
<feature type="transmembrane region" description="Helical" evidence="1">
    <location>
        <begin position="149"/>
        <end position="166"/>
    </location>
</feature>